<evidence type="ECO:0000313" key="2">
    <source>
        <dbReference type="Proteomes" id="UP000230500"/>
    </source>
</evidence>
<gene>
    <name evidence="1" type="ORF">CUC04_06110</name>
</gene>
<protein>
    <submittedName>
        <fullName evidence="1">Uncharacterized protein</fullName>
    </submittedName>
</protein>
<comment type="caution">
    <text evidence="1">The sequence shown here is derived from an EMBL/GenBank/DDBJ whole genome shotgun (WGS) entry which is preliminary data.</text>
</comment>
<dbReference type="EMBL" id="PESN01000001">
    <property type="protein sequence ID" value="PIN28994.1"/>
    <property type="molecule type" value="Genomic_DNA"/>
</dbReference>
<proteinExistence type="predicted"/>
<reference evidence="1 2" key="1">
    <citation type="submission" date="2017-11" db="EMBL/GenBank/DDBJ databases">
        <title>Genome sequencing of Prevotella intermedia KCOM 2069.</title>
        <authorList>
            <person name="Kook J.-K."/>
            <person name="Park S.-N."/>
            <person name="Lim Y.K."/>
        </authorList>
    </citation>
    <scope>NUCLEOTIDE SEQUENCE [LARGE SCALE GENOMIC DNA]</scope>
    <source>
        <strain evidence="1 2">KCOM 2069</strain>
    </source>
</reference>
<sequence>MHIPCLKLTTPYIIYGTRKESMDNEICESVCRIAIEQESDLFNSFSKAICKFINDKDKHEISNFEQFAMKTQEALNPFCFQLDNHRMCKSLSNYNEICKKWELLLPMMKSEYSGEWVKKQLQTMTERIHDEYSLYLSICRHFVFSEWLMRDIFSIDFTDNYGTREWAEYVFDTAIVFKQNCFLEKVNSKQILVIDGIANMNPNDTQTKALYINYGIEEGLPISLEQHTEWKGENLSGLPDSIRSLYTMKVQCKSVKTIETKLIFQ</sequence>
<accession>A0A2G9IGU6</accession>
<organism evidence="1 2">
    <name type="scientific">Prevotella intermedia</name>
    <dbReference type="NCBI Taxonomy" id="28131"/>
    <lineage>
        <taxon>Bacteria</taxon>
        <taxon>Pseudomonadati</taxon>
        <taxon>Bacteroidota</taxon>
        <taxon>Bacteroidia</taxon>
        <taxon>Bacteroidales</taxon>
        <taxon>Prevotellaceae</taxon>
        <taxon>Prevotella</taxon>
    </lineage>
</organism>
<dbReference type="Proteomes" id="UP000230500">
    <property type="component" value="Unassembled WGS sequence"/>
</dbReference>
<evidence type="ECO:0000313" key="1">
    <source>
        <dbReference type="EMBL" id="PIN28994.1"/>
    </source>
</evidence>
<dbReference type="AlphaFoldDB" id="A0A2G9IGU6"/>
<name>A0A2G9IGU6_PREIN</name>